<keyword evidence="1" id="KW-1133">Transmembrane helix</keyword>
<keyword evidence="4" id="KW-1185">Reference proteome</keyword>
<dbReference type="Gene3D" id="3.40.630.30">
    <property type="match status" value="1"/>
</dbReference>
<dbReference type="InterPro" id="IPR016181">
    <property type="entry name" value="Acyl_CoA_acyltransferase"/>
</dbReference>
<protein>
    <submittedName>
        <fullName evidence="3">GNAT family N-acetyltransferase</fullName>
        <ecNumber evidence="3">2.3.1.-</ecNumber>
    </submittedName>
</protein>
<keyword evidence="3" id="KW-0808">Transferase</keyword>
<dbReference type="Gene3D" id="3.30.565.40">
    <property type="entry name" value="Fervidobacterium nodosum Rt17-B1 like"/>
    <property type="match status" value="1"/>
</dbReference>
<dbReference type="SUPFAM" id="SSF55729">
    <property type="entry name" value="Acyl-CoA N-acyltransferases (Nat)"/>
    <property type="match status" value="1"/>
</dbReference>
<evidence type="ECO:0000259" key="2">
    <source>
        <dbReference type="PROSITE" id="PS51186"/>
    </source>
</evidence>
<sequence length="482" mass="54972">MYIKQLQQGEILDGLHLVWEVFAEELAPAYTPQGVMEFQNFIKLENIMPQAERGEMRFWGAYENTELCGVAAVQSTGHIRLMFVRKKWQRQGIAKMLFAEIYRYCTAELGLMKITVNSAVSAVEAYRRLGFRESAPQQLVNGIPFVPMELMAAPGDIRPAGKKKSHRALIIGGCVTAGILLIILGILFGNLIIKISRNGRIREQIEERREDNGGIYGGESEPYAEEVPQEESQGIEAIPDYIEEDLPYTIEEETYTYSSDGRSGEYPMEFDIHYPQIKGLDNEQEEEINAILKECAMSTVNTIYLEPSEDMKEAMLQEDSPFMASQVTYKVSYAGKDFISVVFNDHYFSGNYYAEFVDLRTRNLSLSDGTRYETSDIVELNDEFMADWKERMKGEAPKAAVLDGLQLNQFKKILGGEILENRYYDNFFVDADGIEIGLTYHYRSEENGGVIERGWITAPFTMEEIKPYRTNSSFWKLVDTAK</sequence>
<dbReference type="GO" id="GO:0016746">
    <property type="term" value="F:acyltransferase activity"/>
    <property type="evidence" value="ECO:0007669"/>
    <property type="project" value="UniProtKB-KW"/>
</dbReference>
<evidence type="ECO:0000313" key="3">
    <source>
        <dbReference type="EMBL" id="MCB7388578.1"/>
    </source>
</evidence>
<keyword evidence="3" id="KW-0012">Acyltransferase</keyword>
<feature type="transmembrane region" description="Helical" evidence="1">
    <location>
        <begin position="168"/>
        <end position="193"/>
    </location>
</feature>
<dbReference type="Pfam" id="PF13739">
    <property type="entry name" value="PdaC"/>
    <property type="match status" value="1"/>
</dbReference>
<dbReference type="Pfam" id="PF13673">
    <property type="entry name" value="Acetyltransf_10"/>
    <property type="match status" value="1"/>
</dbReference>
<dbReference type="EMBL" id="JAJCIS010000012">
    <property type="protein sequence ID" value="MCB7388578.1"/>
    <property type="molecule type" value="Genomic_DNA"/>
</dbReference>
<keyword evidence="1" id="KW-0812">Transmembrane</keyword>
<evidence type="ECO:0000256" key="1">
    <source>
        <dbReference type="SAM" id="Phobius"/>
    </source>
</evidence>
<comment type="caution">
    <text evidence="3">The sequence shown here is derived from an EMBL/GenBank/DDBJ whole genome shotgun (WGS) entry which is preliminary data.</text>
</comment>
<dbReference type="InterPro" id="IPR000182">
    <property type="entry name" value="GNAT_dom"/>
</dbReference>
<gene>
    <name evidence="3" type="ORF">LIZ65_14915</name>
</gene>
<organism evidence="3 4">
    <name type="scientific">Bariatricus massiliensis</name>
    <dbReference type="NCBI Taxonomy" id="1745713"/>
    <lineage>
        <taxon>Bacteria</taxon>
        <taxon>Bacillati</taxon>
        <taxon>Bacillota</taxon>
        <taxon>Clostridia</taxon>
        <taxon>Lachnospirales</taxon>
        <taxon>Lachnospiraceae</taxon>
        <taxon>Bariatricus</taxon>
    </lineage>
</organism>
<accession>A0ABS8DJH2</accession>
<dbReference type="PANTHER" id="PTHR43451:SF1">
    <property type="entry name" value="ACETYLTRANSFERASE"/>
    <property type="match status" value="1"/>
</dbReference>
<dbReference type="CDD" id="cd04301">
    <property type="entry name" value="NAT_SF"/>
    <property type="match status" value="1"/>
</dbReference>
<name>A0ABS8DJH2_9FIRM</name>
<dbReference type="RefSeq" id="WP_066735511.1">
    <property type="nucleotide sequence ID" value="NZ_JAJCIQ010000012.1"/>
</dbReference>
<dbReference type="InterPro" id="IPR025303">
    <property type="entry name" value="PdaC"/>
</dbReference>
<dbReference type="PANTHER" id="PTHR43451">
    <property type="entry name" value="ACETYLTRANSFERASE (GNAT) FAMILY PROTEIN"/>
    <property type="match status" value="1"/>
</dbReference>
<dbReference type="Proteomes" id="UP001299546">
    <property type="component" value="Unassembled WGS sequence"/>
</dbReference>
<reference evidence="3 4" key="1">
    <citation type="submission" date="2021-10" db="EMBL/GenBank/DDBJ databases">
        <title>Collection of gut derived symbiotic bacterial strains cultured from healthy donors.</title>
        <authorList>
            <person name="Lin H."/>
            <person name="Littmann E."/>
            <person name="Kohout C."/>
            <person name="Pamer E.G."/>
        </authorList>
    </citation>
    <scope>NUCLEOTIDE SEQUENCE [LARGE SCALE GENOMIC DNA]</scope>
    <source>
        <strain evidence="3 4">DFI.1.165</strain>
    </source>
</reference>
<dbReference type="EC" id="2.3.1.-" evidence="3"/>
<dbReference type="InterPro" id="IPR052564">
    <property type="entry name" value="N-acetyltrans/Recomb-assoc"/>
</dbReference>
<evidence type="ECO:0000313" key="4">
    <source>
        <dbReference type="Proteomes" id="UP001299546"/>
    </source>
</evidence>
<keyword evidence="1" id="KW-0472">Membrane</keyword>
<proteinExistence type="predicted"/>
<dbReference type="PROSITE" id="PS51186">
    <property type="entry name" value="GNAT"/>
    <property type="match status" value="1"/>
</dbReference>
<feature type="domain" description="N-acetyltransferase" evidence="2">
    <location>
        <begin position="1"/>
        <end position="153"/>
    </location>
</feature>